<dbReference type="EMBL" id="JAHXZJ010002982">
    <property type="protein sequence ID" value="KAH0535913.1"/>
    <property type="molecule type" value="Genomic_DNA"/>
</dbReference>
<dbReference type="AlphaFoldDB" id="A0AAV7HXL3"/>
<gene>
    <name evidence="2" type="ORF">KQX54_020027</name>
</gene>
<comment type="caution">
    <text evidence="2">The sequence shown here is derived from an EMBL/GenBank/DDBJ whole genome shotgun (WGS) entry which is preliminary data.</text>
</comment>
<dbReference type="Proteomes" id="UP000826195">
    <property type="component" value="Unassembled WGS sequence"/>
</dbReference>
<sequence>MVDRMPKGTDEDDSASVASQQLDGKAREWLVRAAQGDYQALAKLAAEEPRLTRQRDCPFRQVDDRGLAADSVVA</sequence>
<organism evidence="2 3">
    <name type="scientific">Cotesia glomerata</name>
    <name type="common">Lepidopteran parasitic wasp</name>
    <name type="synonym">Apanteles glomeratus</name>
    <dbReference type="NCBI Taxonomy" id="32391"/>
    <lineage>
        <taxon>Eukaryota</taxon>
        <taxon>Metazoa</taxon>
        <taxon>Ecdysozoa</taxon>
        <taxon>Arthropoda</taxon>
        <taxon>Hexapoda</taxon>
        <taxon>Insecta</taxon>
        <taxon>Pterygota</taxon>
        <taxon>Neoptera</taxon>
        <taxon>Endopterygota</taxon>
        <taxon>Hymenoptera</taxon>
        <taxon>Apocrita</taxon>
        <taxon>Ichneumonoidea</taxon>
        <taxon>Braconidae</taxon>
        <taxon>Microgastrinae</taxon>
        <taxon>Cotesia</taxon>
    </lineage>
</organism>
<evidence type="ECO:0000313" key="3">
    <source>
        <dbReference type="Proteomes" id="UP000826195"/>
    </source>
</evidence>
<name>A0AAV7HXL3_COTGL</name>
<keyword evidence="3" id="KW-1185">Reference proteome</keyword>
<proteinExistence type="predicted"/>
<feature type="region of interest" description="Disordered" evidence="1">
    <location>
        <begin position="1"/>
        <end position="21"/>
    </location>
</feature>
<evidence type="ECO:0000256" key="1">
    <source>
        <dbReference type="SAM" id="MobiDB-lite"/>
    </source>
</evidence>
<protein>
    <submittedName>
        <fullName evidence="2">Uncharacterized protein</fullName>
    </submittedName>
</protein>
<reference evidence="2 3" key="1">
    <citation type="journal article" date="2021" name="J. Hered.">
        <title>A chromosome-level genome assembly of the parasitoid wasp, Cotesia glomerata (Hymenoptera: Braconidae).</title>
        <authorList>
            <person name="Pinto B.J."/>
            <person name="Weis J.J."/>
            <person name="Gamble T."/>
            <person name="Ode P.J."/>
            <person name="Paul R."/>
            <person name="Zaspel J.M."/>
        </authorList>
    </citation>
    <scope>NUCLEOTIDE SEQUENCE [LARGE SCALE GENOMIC DNA]</scope>
    <source>
        <strain evidence="2">CgM1</strain>
    </source>
</reference>
<accession>A0AAV7HXL3</accession>
<evidence type="ECO:0000313" key="2">
    <source>
        <dbReference type="EMBL" id="KAH0535913.1"/>
    </source>
</evidence>